<organism evidence="1 2">
    <name type="scientific">Enterococcus faecium</name>
    <name type="common">Streptococcus faecium</name>
    <dbReference type="NCBI Taxonomy" id="1352"/>
    <lineage>
        <taxon>Bacteria</taxon>
        <taxon>Bacillati</taxon>
        <taxon>Bacillota</taxon>
        <taxon>Bacilli</taxon>
        <taxon>Lactobacillales</taxon>
        <taxon>Enterococcaceae</taxon>
        <taxon>Enterococcus</taxon>
    </lineage>
</organism>
<sequence length="418" mass="46916">MTINDKHYNDISEKVYWLDPKYPRYNEGYKKNSVKEFAGMEFQILQIKDSLDGMQAMSVAPIKNGKVDLSQVVIAFAGTNLSDWKDLETDARSIMNLYGNRPGASFSEKATTNKILSVSGLKTAGQINSAIAFANEVKKEYGEAAISTTGHSLGGFLALYVAAEKQWKNVGFNGPDPYDLLSPEAKKWVEENPGMLTNYRNHADFIGNFGGNGTGAEVRISMETAFLNLLASHSLTSWKFDENGKLIIPENENNVKARKQQKENQATQLFSYQLQELNNIRKKLRLSGGQLTVNEQIYLDDTQARLVVEKLSAKMKSAMEEVIRINQRGIFELEKKWLEGLRQARVVAPSLTEQEIIEALASVGATKENLVDSAKEVYLLRINKARRMGEAFDTLAKEIQDKINEIVARDRELAQQFN</sequence>
<accession>A0A7V7Y1M6</accession>
<evidence type="ECO:0000313" key="2">
    <source>
        <dbReference type="Proteomes" id="UP000469871"/>
    </source>
</evidence>
<dbReference type="RefSeq" id="WP_152156447.1">
    <property type="nucleotide sequence ID" value="NZ_WEFP01000007.1"/>
</dbReference>
<dbReference type="InterPro" id="IPR029058">
    <property type="entry name" value="AB_hydrolase_fold"/>
</dbReference>
<dbReference type="Proteomes" id="UP000469871">
    <property type="component" value="Unassembled WGS sequence"/>
</dbReference>
<dbReference type="SUPFAM" id="SSF53474">
    <property type="entry name" value="alpha/beta-Hydrolases"/>
    <property type="match status" value="1"/>
</dbReference>
<name>A0A7V7Y1M6_ENTFC</name>
<evidence type="ECO:0000313" key="1">
    <source>
        <dbReference type="EMBL" id="KAB7572375.1"/>
    </source>
</evidence>
<reference evidence="1 2" key="1">
    <citation type="submission" date="2019-10" db="EMBL/GenBank/DDBJ databases">
        <title>Evolutionary dynamics of vancomycin-resistant Enterococcus faecium during gastrointestinal tract colonization and bloodstream infection in immunocompromised pediatric patients.</title>
        <authorList>
            <person name="Chilambi G.S."/>
            <person name="Nordstrom H.R."/>
            <person name="Evans D.R."/>
            <person name="Ferrolino J."/>
            <person name="Hayden R.T."/>
            <person name="Maron G.M."/>
            <person name="Vo A.N."/>
            <person name="Gilmore M.S."/>
            <person name="Wolf J."/>
            <person name="Rosch J.W."/>
            <person name="Van Tyne D."/>
        </authorList>
    </citation>
    <scope>NUCLEOTIDE SEQUENCE [LARGE SCALE GENOMIC DNA]</scope>
    <source>
        <strain evidence="1 2">VRECG27</strain>
    </source>
</reference>
<protein>
    <submittedName>
        <fullName evidence="1">Lipase</fullName>
    </submittedName>
</protein>
<dbReference type="Gene3D" id="3.40.50.1820">
    <property type="entry name" value="alpha/beta hydrolase"/>
    <property type="match status" value="1"/>
</dbReference>
<dbReference type="AlphaFoldDB" id="A0A7V7Y1M6"/>
<gene>
    <name evidence="1" type="ORF">GBM73_16615</name>
</gene>
<dbReference type="EMBL" id="WEFP01000007">
    <property type="protein sequence ID" value="KAB7572375.1"/>
    <property type="molecule type" value="Genomic_DNA"/>
</dbReference>
<comment type="caution">
    <text evidence="1">The sequence shown here is derived from an EMBL/GenBank/DDBJ whole genome shotgun (WGS) entry which is preliminary data.</text>
</comment>
<proteinExistence type="predicted"/>